<dbReference type="PROSITE" id="PS50931">
    <property type="entry name" value="HTH_LYSR"/>
    <property type="match status" value="1"/>
</dbReference>
<proteinExistence type="inferred from homology"/>
<dbReference type="InterPro" id="IPR036388">
    <property type="entry name" value="WH-like_DNA-bd_sf"/>
</dbReference>
<dbReference type="Proteomes" id="UP001601992">
    <property type="component" value="Unassembled WGS sequence"/>
</dbReference>
<dbReference type="PRINTS" id="PR00039">
    <property type="entry name" value="HTHLYSR"/>
</dbReference>
<keyword evidence="4" id="KW-0010">Activator</keyword>
<dbReference type="PANTHER" id="PTHR30346:SF0">
    <property type="entry name" value="HCA OPERON TRANSCRIPTIONAL ACTIVATOR HCAR"/>
    <property type="match status" value="1"/>
</dbReference>
<comment type="similarity">
    <text evidence="1">Belongs to the LysR transcriptional regulatory family.</text>
</comment>
<dbReference type="InterPro" id="IPR000847">
    <property type="entry name" value="LysR_HTH_N"/>
</dbReference>
<keyword evidence="3" id="KW-0238">DNA-binding</keyword>
<accession>A0ABW6S8B4</accession>
<organism evidence="7 8">
    <name type="scientific">Nocardia jiangxiensis</name>
    <dbReference type="NCBI Taxonomy" id="282685"/>
    <lineage>
        <taxon>Bacteria</taxon>
        <taxon>Bacillati</taxon>
        <taxon>Actinomycetota</taxon>
        <taxon>Actinomycetes</taxon>
        <taxon>Mycobacteriales</taxon>
        <taxon>Nocardiaceae</taxon>
        <taxon>Nocardia</taxon>
    </lineage>
</organism>
<dbReference type="SUPFAM" id="SSF53850">
    <property type="entry name" value="Periplasmic binding protein-like II"/>
    <property type="match status" value="1"/>
</dbReference>
<evidence type="ECO:0000256" key="5">
    <source>
        <dbReference type="ARBA" id="ARBA00023163"/>
    </source>
</evidence>
<dbReference type="Gene3D" id="3.40.190.10">
    <property type="entry name" value="Periplasmic binding protein-like II"/>
    <property type="match status" value="2"/>
</dbReference>
<dbReference type="RefSeq" id="WP_387406067.1">
    <property type="nucleotide sequence ID" value="NZ_JBIAQY010000013.1"/>
</dbReference>
<keyword evidence="2" id="KW-0805">Transcription regulation</keyword>
<name>A0ABW6S8B4_9NOCA</name>
<dbReference type="Gene3D" id="1.10.10.10">
    <property type="entry name" value="Winged helix-like DNA-binding domain superfamily/Winged helix DNA-binding domain"/>
    <property type="match status" value="1"/>
</dbReference>
<dbReference type="Pfam" id="PF03466">
    <property type="entry name" value="LysR_substrate"/>
    <property type="match status" value="1"/>
</dbReference>
<evidence type="ECO:0000256" key="1">
    <source>
        <dbReference type="ARBA" id="ARBA00009437"/>
    </source>
</evidence>
<gene>
    <name evidence="7" type="ORF">ACFYXQ_32680</name>
</gene>
<sequence>MELRQLRQFVTVSDTLNFRTAAQRLHMTQPPLSVSLRKLEDEIGTPLFTRDRHTVHLTRAGEAALASARSALFHAEETMRIARSTATGATGSLHIGFVGSAKNTLLPRLLPRLRRDYPGVVLRFTEDNNTRLIDALERGTVDVAIVRVPLGRHSTIRYRTVEHDRFVVALPAHHRLAGRSSLGLAEVAAEPLIDYTADAMPGLHAASATLFQEAGLIPRVVQEALQVQTVVFLVESGLGVALVPSTTAKRAGRGVVFRPLEPEPTVHIGLAIAVNPEYEGITVRHFEDLALTMHNRSSSTRESAESL</sequence>
<evidence type="ECO:0000313" key="8">
    <source>
        <dbReference type="Proteomes" id="UP001601992"/>
    </source>
</evidence>
<dbReference type="InterPro" id="IPR005119">
    <property type="entry name" value="LysR_subst-bd"/>
</dbReference>
<dbReference type="EMBL" id="JBIAQY010000013">
    <property type="protein sequence ID" value="MFF3572535.1"/>
    <property type="molecule type" value="Genomic_DNA"/>
</dbReference>
<feature type="domain" description="HTH lysR-type" evidence="6">
    <location>
        <begin position="1"/>
        <end position="58"/>
    </location>
</feature>
<dbReference type="PANTHER" id="PTHR30346">
    <property type="entry name" value="TRANSCRIPTIONAL DUAL REGULATOR HCAR-RELATED"/>
    <property type="match status" value="1"/>
</dbReference>
<evidence type="ECO:0000256" key="4">
    <source>
        <dbReference type="ARBA" id="ARBA00023159"/>
    </source>
</evidence>
<evidence type="ECO:0000256" key="3">
    <source>
        <dbReference type="ARBA" id="ARBA00023125"/>
    </source>
</evidence>
<dbReference type="CDD" id="cd08414">
    <property type="entry name" value="PBP2_LTTR_aromatics_like"/>
    <property type="match status" value="1"/>
</dbReference>
<protein>
    <submittedName>
        <fullName evidence="7">LysR substrate-binding domain-containing protein</fullName>
    </submittedName>
</protein>
<dbReference type="Pfam" id="PF00126">
    <property type="entry name" value="HTH_1"/>
    <property type="match status" value="1"/>
</dbReference>
<dbReference type="InterPro" id="IPR036390">
    <property type="entry name" value="WH_DNA-bd_sf"/>
</dbReference>
<keyword evidence="8" id="KW-1185">Reference proteome</keyword>
<dbReference type="SUPFAM" id="SSF46785">
    <property type="entry name" value="Winged helix' DNA-binding domain"/>
    <property type="match status" value="1"/>
</dbReference>
<evidence type="ECO:0000256" key="2">
    <source>
        <dbReference type="ARBA" id="ARBA00023015"/>
    </source>
</evidence>
<evidence type="ECO:0000259" key="6">
    <source>
        <dbReference type="PROSITE" id="PS50931"/>
    </source>
</evidence>
<comment type="caution">
    <text evidence="7">The sequence shown here is derived from an EMBL/GenBank/DDBJ whole genome shotgun (WGS) entry which is preliminary data.</text>
</comment>
<evidence type="ECO:0000313" key="7">
    <source>
        <dbReference type="EMBL" id="MFF3572535.1"/>
    </source>
</evidence>
<reference evidence="7 8" key="1">
    <citation type="submission" date="2024-10" db="EMBL/GenBank/DDBJ databases">
        <title>The Natural Products Discovery Center: Release of the First 8490 Sequenced Strains for Exploring Actinobacteria Biosynthetic Diversity.</title>
        <authorList>
            <person name="Kalkreuter E."/>
            <person name="Kautsar S.A."/>
            <person name="Yang D."/>
            <person name="Bader C.D."/>
            <person name="Teijaro C.N."/>
            <person name="Fluegel L."/>
            <person name="Davis C.M."/>
            <person name="Simpson J.R."/>
            <person name="Lauterbach L."/>
            <person name="Steele A.D."/>
            <person name="Gui C."/>
            <person name="Meng S."/>
            <person name="Li G."/>
            <person name="Viehrig K."/>
            <person name="Ye F."/>
            <person name="Su P."/>
            <person name="Kiefer A.F."/>
            <person name="Nichols A."/>
            <person name="Cepeda A.J."/>
            <person name="Yan W."/>
            <person name="Fan B."/>
            <person name="Jiang Y."/>
            <person name="Adhikari A."/>
            <person name="Zheng C.-J."/>
            <person name="Schuster L."/>
            <person name="Cowan T.M."/>
            <person name="Smanski M.J."/>
            <person name="Chevrette M.G."/>
            <person name="De Carvalho L.P.S."/>
            <person name="Shen B."/>
        </authorList>
    </citation>
    <scope>NUCLEOTIDE SEQUENCE [LARGE SCALE GENOMIC DNA]</scope>
    <source>
        <strain evidence="7 8">NPDC002593</strain>
    </source>
</reference>
<keyword evidence="5" id="KW-0804">Transcription</keyword>